<sequence>MQYVSNQQYNSNYKYDSLKQLQKLSSPIVGFCAWSKHGSIISSLCGCFSKPIHFKPLSTTLSSTFITLNPDADADPDPDLPDMNSTEDVIDKNNVEINQQSTSESDFRRYYCCNDQKALKNRSILIEKQILVLC</sequence>
<accession>A0A498SPF1</accession>
<protein>
    <submittedName>
        <fullName evidence="1">Uncharacterized protein</fullName>
    </submittedName>
</protein>
<dbReference type="OrthoDB" id="5874294at2759"/>
<dbReference type="EMBL" id="UPTC01003211">
    <property type="protein sequence ID" value="VBB34219.1"/>
    <property type="molecule type" value="Genomic_DNA"/>
</dbReference>
<organism evidence="1 2">
    <name type="scientific">Acanthocheilonema viteae</name>
    <name type="common">Filarial nematode worm</name>
    <name type="synonym">Dipetalonema viteae</name>
    <dbReference type="NCBI Taxonomy" id="6277"/>
    <lineage>
        <taxon>Eukaryota</taxon>
        <taxon>Metazoa</taxon>
        <taxon>Ecdysozoa</taxon>
        <taxon>Nematoda</taxon>
        <taxon>Chromadorea</taxon>
        <taxon>Rhabditida</taxon>
        <taxon>Spirurina</taxon>
        <taxon>Spiruromorpha</taxon>
        <taxon>Filarioidea</taxon>
        <taxon>Onchocercidae</taxon>
        <taxon>Acanthocheilonema</taxon>
    </lineage>
</organism>
<gene>
    <name evidence="1" type="ORF">NAV_LOCUS9010</name>
</gene>
<evidence type="ECO:0000313" key="2">
    <source>
        <dbReference type="Proteomes" id="UP000276991"/>
    </source>
</evidence>
<name>A0A498SPF1_ACAVI</name>
<keyword evidence="2" id="KW-1185">Reference proteome</keyword>
<evidence type="ECO:0000313" key="1">
    <source>
        <dbReference type="EMBL" id="VBB34219.1"/>
    </source>
</evidence>
<reference evidence="1 2" key="1">
    <citation type="submission" date="2018-08" db="EMBL/GenBank/DDBJ databases">
        <authorList>
            <person name="Laetsch R D."/>
            <person name="Stevens L."/>
            <person name="Kumar S."/>
            <person name="Blaxter L. M."/>
        </authorList>
    </citation>
    <scope>NUCLEOTIDE SEQUENCE [LARGE SCALE GENOMIC DNA]</scope>
</reference>
<dbReference type="AlphaFoldDB" id="A0A498SPF1"/>
<proteinExistence type="predicted"/>
<dbReference type="Proteomes" id="UP000276991">
    <property type="component" value="Unassembled WGS sequence"/>
</dbReference>